<keyword evidence="3" id="KW-1185">Reference proteome</keyword>
<keyword evidence="1" id="KW-1133">Transmembrane helix</keyword>
<evidence type="ECO:0000256" key="1">
    <source>
        <dbReference type="SAM" id="Phobius"/>
    </source>
</evidence>
<evidence type="ECO:0000313" key="3">
    <source>
        <dbReference type="Proteomes" id="UP000245288"/>
    </source>
</evidence>
<feature type="transmembrane region" description="Helical" evidence="1">
    <location>
        <begin position="225"/>
        <end position="242"/>
    </location>
</feature>
<dbReference type="EMBL" id="JRFU01000007">
    <property type="protein sequence ID" value="PWE88014.1"/>
    <property type="molecule type" value="Genomic_DNA"/>
</dbReference>
<accession>A0A2V1JVZ1</accession>
<reference evidence="2 3" key="1">
    <citation type="submission" date="2014-09" db="EMBL/GenBank/DDBJ databases">
        <title>Butyrate-producing bacteria isolated from human gut.</title>
        <authorList>
            <person name="Zhang Q."/>
            <person name="Zhao L."/>
        </authorList>
    </citation>
    <scope>NUCLEOTIDE SEQUENCE [LARGE SCALE GENOMIC DNA]</scope>
    <source>
        <strain evidence="2 3">21</strain>
    </source>
</reference>
<sequence>MRKWKSWKEHRSSILAVAVFTLLSVMLFISQNYGGEPEGTVSRQGEGEPTESRTFTYETADGESQQIDLEVHPVERENAEVQQLLEQAVEEWEAVFLGENKSENEITGNLVLENTFCDGLVQAVYESSDYTVIQDDGTVANEQVGEDGVIVTLQAEFSYADISRTEIRALQVMPPVQGSSQWLRQQVQKQSGKQEAKSRTKETFQLPQTAEGQKIYWKTKETSDWYLLLLLGGAAVVCLEWQKKDRIRRQAKHREACLNREYPQMVEQLSLLMGVGLTLRRTWERILEMDRKMQKKKGYVQRIYMKEMHRTYLDIRKGMGEREAYEQLARRIGLPSYRRLVSILNRNLEKGTRDVCEMLGEEARKAWEIRKNQARKAGEEAGMKLLFPMMLVFVLILVMLLFPAVQSFSL</sequence>
<dbReference type="RefSeq" id="WP_109214369.1">
    <property type="nucleotide sequence ID" value="NZ_JAQDGV010000031.1"/>
</dbReference>
<keyword evidence="1" id="KW-0812">Transmembrane</keyword>
<evidence type="ECO:0008006" key="4">
    <source>
        <dbReference type="Google" id="ProtNLM"/>
    </source>
</evidence>
<protein>
    <recommendedName>
        <fullName evidence="4">Type II secretion system protein GspF domain-containing protein</fullName>
    </recommendedName>
</protein>
<dbReference type="OrthoDB" id="9793966at2"/>
<comment type="caution">
    <text evidence="2">The sequence shown here is derived from an EMBL/GenBank/DDBJ whole genome shotgun (WGS) entry which is preliminary data.</text>
</comment>
<gene>
    <name evidence="2" type="ORF">LG34_00535</name>
</gene>
<feature type="transmembrane region" description="Helical" evidence="1">
    <location>
        <begin position="385"/>
        <end position="405"/>
    </location>
</feature>
<keyword evidence="1" id="KW-0472">Membrane</keyword>
<proteinExistence type="predicted"/>
<name>A0A2V1JVZ1_EUBRA</name>
<dbReference type="Proteomes" id="UP000245288">
    <property type="component" value="Unassembled WGS sequence"/>
</dbReference>
<evidence type="ECO:0000313" key="2">
    <source>
        <dbReference type="EMBL" id="PWE88014.1"/>
    </source>
</evidence>
<dbReference type="AlphaFoldDB" id="A0A2V1JVZ1"/>
<organism evidence="2 3">
    <name type="scientific">Eubacterium ramulus</name>
    <dbReference type="NCBI Taxonomy" id="39490"/>
    <lineage>
        <taxon>Bacteria</taxon>
        <taxon>Bacillati</taxon>
        <taxon>Bacillota</taxon>
        <taxon>Clostridia</taxon>
        <taxon>Eubacteriales</taxon>
        <taxon>Eubacteriaceae</taxon>
        <taxon>Eubacterium</taxon>
    </lineage>
</organism>